<feature type="transmembrane region" description="Helical" evidence="1">
    <location>
        <begin position="46"/>
        <end position="67"/>
    </location>
</feature>
<evidence type="ECO:0000256" key="1">
    <source>
        <dbReference type="SAM" id="Phobius"/>
    </source>
</evidence>
<feature type="transmembrane region" description="Helical" evidence="1">
    <location>
        <begin position="110"/>
        <end position="132"/>
    </location>
</feature>
<name>A0ABU8EPL6_9GAMM</name>
<dbReference type="RefSeq" id="WP_336434585.1">
    <property type="nucleotide sequence ID" value="NZ_JBAWKS010000001.1"/>
</dbReference>
<reference evidence="2 3" key="1">
    <citation type="submission" date="2023-12" db="EMBL/GenBank/DDBJ databases">
        <title>Friends and Foes: Symbiotic and Algicidal bacterial influence on Karenia brevis blooms.</title>
        <authorList>
            <person name="Fei C."/>
            <person name="Mohamed A.R."/>
            <person name="Booker A."/>
            <person name="Arshad M."/>
            <person name="Klass S."/>
            <person name="Ahn S."/>
            <person name="Gilbert P.M."/>
            <person name="Heil C.A."/>
            <person name="Martinez J.M."/>
            <person name="Amin S.A."/>
        </authorList>
    </citation>
    <scope>NUCLEOTIDE SEQUENCE [LARGE SCALE GENOMIC DNA]</scope>
    <source>
        <strain evidence="2 3">CE15</strain>
    </source>
</reference>
<organism evidence="2 3">
    <name type="scientific">Pseudoalteromonas spongiae</name>
    <dbReference type="NCBI Taxonomy" id="298657"/>
    <lineage>
        <taxon>Bacteria</taxon>
        <taxon>Pseudomonadati</taxon>
        <taxon>Pseudomonadota</taxon>
        <taxon>Gammaproteobacteria</taxon>
        <taxon>Alteromonadales</taxon>
        <taxon>Pseudoalteromonadaceae</taxon>
        <taxon>Pseudoalteromonas</taxon>
    </lineage>
</organism>
<keyword evidence="1" id="KW-1133">Transmembrane helix</keyword>
<comment type="caution">
    <text evidence="2">The sequence shown here is derived from an EMBL/GenBank/DDBJ whole genome shotgun (WGS) entry which is preliminary data.</text>
</comment>
<feature type="transmembrane region" description="Helical" evidence="1">
    <location>
        <begin position="79"/>
        <end position="98"/>
    </location>
</feature>
<evidence type="ECO:0000313" key="2">
    <source>
        <dbReference type="EMBL" id="MEI4548725.1"/>
    </source>
</evidence>
<dbReference type="EMBL" id="JBAWKS010000001">
    <property type="protein sequence ID" value="MEI4548725.1"/>
    <property type="molecule type" value="Genomic_DNA"/>
</dbReference>
<gene>
    <name evidence="2" type="ORF">WAE96_03250</name>
</gene>
<protein>
    <submittedName>
        <fullName evidence="2">Uncharacterized protein</fullName>
    </submittedName>
</protein>
<dbReference type="Proteomes" id="UP001382455">
    <property type="component" value="Unassembled WGS sequence"/>
</dbReference>
<accession>A0ABU8EPL6</accession>
<keyword evidence="3" id="KW-1185">Reference proteome</keyword>
<keyword evidence="1" id="KW-0472">Membrane</keyword>
<feature type="transmembrane region" description="Helical" evidence="1">
    <location>
        <begin position="18"/>
        <end position="34"/>
    </location>
</feature>
<sequence length="171" mass="19984">MAFLFNIFMRTVSAKTDNYLVWVSAIMFASYYFSDLFHDLSSGTEIYFTWFIYDLLTLLVVLFPLLFKRRLNLILKPASIYIFIGLIVNAILFLAMFIDMNLLGNREPWLLWSIYSFTVNAVDYAMIITLIVGRDWLGLIRLARYAYSRALKSEVKHEARTEQCAHIVLHA</sequence>
<keyword evidence="1" id="KW-0812">Transmembrane</keyword>
<proteinExistence type="predicted"/>
<evidence type="ECO:0000313" key="3">
    <source>
        <dbReference type="Proteomes" id="UP001382455"/>
    </source>
</evidence>